<name>A0A1H4WHK8_9BRAD</name>
<evidence type="ECO:0000313" key="3">
    <source>
        <dbReference type="Proteomes" id="UP000198992"/>
    </source>
</evidence>
<evidence type="ECO:0000256" key="1">
    <source>
        <dbReference type="SAM" id="Phobius"/>
    </source>
</evidence>
<gene>
    <name evidence="2" type="ORF">SAMN05444164_3126</name>
</gene>
<dbReference type="AlphaFoldDB" id="A0A1H4WHK8"/>
<feature type="transmembrane region" description="Helical" evidence="1">
    <location>
        <begin position="38"/>
        <end position="55"/>
    </location>
</feature>
<evidence type="ECO:0000313" key="2">
    <source>
        <dbReference type="EMBL" id="SEC92806.1"/>
    </source>
</evidence>
<sequence>MYKNNIFPTGKALACPGKGHVVQFLIQPFHFLGFEGQNWMLIVVALVAGFALFGWRTRDRG</sequence>
<dbReference type="EMBL" id="FNTH01000001">
    <property type="protein sequence ID" value="SEC92806.1"/>
    <property type="molecule type" value="Genomic_DNA"/>
</dbReference>
<dbReference type="Proteomes" id="UP000198992">
    <property type="component" value="Unassembled WGS sequence"/>
</dbReference>
<organism evidence="2 3">
    <name type="scientific">Bradyrhizobium erythrophlei</name>
    <dbReference type="NCBI Taxonomy" id="1437360"/>
    <lineage>
        <taxon>Bacteria</taxon>
        <taxon>Pseudomonadati</taxon>
        <taxon>Pseudomonadota</taxon>
        <taxon>Alphaproteobacteria</taxon>
        <taxon>Hyphomicrobiales</taxon>
        <taxon>Nitrobacteraceae</taxon>
        <taxon>Bradyrhizobium</taxon>
    </lineage>
</organism>
<accession>A0A1H4WHK8</accession>
<keyword evidence="1" id="KW-0472">Membrane</keyword>
<proteinExistence type="predicted"/>
<protein>
    <submittedName>
        <fullName evidence="2">Uncharacterized protein</fullName>
    </submittedName>
</protein>
<keyword evidence="1" id="KW-0812">Transmembrane</keyword>
<reference evidence="2 3" key="1">
    <citation type="submission" date="2016-10" db="EMBL/GenBank/DDBJ databases">
        <authorList>
            <person name="de Groot N.N."/>
        </authorList>
    </citation>
    <scope>NUCLEOTIDE SEQUENCE [LARGE SCALE GENOMIC DNA]</scope>
    <source>
        <strain evidence="2 3">MT12</strain>
    </source>
</reference>
<keyword evidence="1" id="KW-1133">Transmembrane helix</keyword>